<dbReference type="RefSeq" id="WP_344392129.1">
    <property type="nucleotide sequence ID" value="NZ_BAAASJ010000043.1"/>
</dbReference>
<reference evidence="3 4" key="1">
    <citation type="journal article" date="2019" name="Int. J. Syst. Evol. Microbiol.">
        <title>The Global Catalogue of Microorganisms (GCM) 10K type strain sequencing project: providing services to taxonomists for standard genome sequencing and annotation.</title>
        <authorList>
            <consortium name="The Broad Institute Genomics Platform"/>
            <consortium name="The Broad Institute Genome Sequencing Center for Infectious Disease"/>
            <person name="Wu L."/>
            <person name="Ma J."/>
        </authorList>
    </citation>
    <scope>NUCLEOTIDE SEQUENCE [LARGE SCALE GENOMIC DNA]</scope>
    <source>
        <strain evidence="3 4">JCM 4524</strain>
    </source>
</reference>
<organism evidence="3 4">
    <name type="scientific">Streptomyces vastus</name>
    <dbReference type="NCBI Taxonomy" id="285451"/>
    <lineage>
        <taxon>Bacteria</taxon>
        <taxon>Bacillati</taxon>
        <taxon>Actinomycetota</taxon>
        <taxon>Actinomycetes</taxon>
        <taxon>Kitasatosporales</taxon>
        <taxon>Streptomycetaceae</taxon>
        <taxon>Streptomyces</taxon>
    </lineage>
</organism>
<evidence type="ECO:0000313" key="4">
    <source>
        <dbReference type="Proteomes" id="UP001500151"/>
    </source>
</evidence>
<dbReference type="NCBIfam" id="TIGR01554">
    <property type="entry name" value="major_cap_HK97"/>
    <property type="match status" value="1"/>
</dbReference>
<protein>
    <recommendedName>
        <fullName evidence="2">Phage capsid-like C-terminal domain-containing protein</fullName>
    </recommendedName>
</protein>
<dbReference type="Gene3D" id="3.30.2320.10">
    <property type="entry name" value="hypothetical protein PF0899 domain"/>
    <property type="match status" value="1"/>
</dbReference>
<dbReference type="EMBL" id="BAAASJ010000043">
    <property type="protein sequence ID" value="GAA2641725.1"/>
    <property type="molecule type" value="Genomic_DNA"/>
</dbReference>
<comment type="caution">
    <text evidence="3">The sequence shown here is derived from an EMBL/GenBank/DDBJ whole genome shotgun (WGS) entry which is preliminary data.</text>
</comment>
<dbReference type="Pfam" id="PF05065">
    <property type="entry name" value="Phage_capsid"/>
    <property type="match status" value="1"/>
</dbReference>
<name>A0ABN3R2T1_9ACTN</name>
<sequence length="411" mass="43845">MSSELIKTLHENRQRTWNEAKALADRVDAEKRGFSGEEERQWLRLMTDIDEYDQRIQQIQTDERSAQNAAAMLDGYGRAGGVIRNEELRSWARGQGGRQFEIRHPGGPVDFRTLSKLSAGAGGSVVPQGFYNRLMAHLIESSGVMQAGVTVLNTTSGETIPVPKTTAHSSGALVAEAGTIATSDPAFGSVDLGAYKYGAKFQVSTELLTDTGVDLEGYFAMQAGRALGNAFGVHALTGTGSAQPRGILTDSTAGATGATGLSGGFGAQETADRGADYLISLFYSVIAPYRMSASCRWMMADGTAATIRKIKDATNGQYVWQPSTIAGQPDLLLNKPVVIDPNVPAIGLSAKSVLFGDFSQYFVRIAGGVRFERSDDFAFDSDLVTFRALMRADAAMVDLTGAIKHFVGGAS</sequence>
<gene>
    <name evidence="3" type="ORF">GCM10010307_43510</name>
</gene>
<proteinExistence type="predicted"/>
<evidence type="ECO:0000313" key="3">
    <source>
        <dbReference type="EMBL" id="GAA2641725.1"/>
    </source>
</evidence>
<dbReference type="SUPFAM" id="SSF56563">
    <property type="entry name" value="Major capsid protein gp5"/>
    <property type="match status" value="1"/>
</dbReference>
<accession>A0ABN3R2T1</accession>
<dbReference type="InterPro" id="IPR054612">
    <property type="entry name" value="Phage_capsid-like_C"/>
</dbReference>
<comment type="subcellular location">
    <subcellularLocation>
        <location evidence="1">Virion</location>
    </subcellularLocation>
</comment>
<dbReference type="Proteomes" id="UP001500151">
    <property type="component" value="Unassembled WGS sequence"/>
</dbReference>
<dbReference type="Gene3D" id="3.30.2400.10">
    <property type="entry name" value="Major capsid protein gp5"/>
    <property type="match status" value="1"/>
</dbReference>
<dbReference type="InterPro" id="IPR024455">
    <property type="entry name" value="Phage_capsid"/>
</dbReference>
<evidence type="ECO:0000259" key="2">
    <source>
        <dbReference type="Pfam" id="PF05065"/>
    </source>
</evidence>
<feature type="domain" description="Phage capsid-like C-terminal" evidence="2">
    <location>
        <begin position="122"/>
        <end position="398"/>
    </location>
</feature>
<keyword evidence="4" id="KW-1185">Reference proteome</keyword>
<evidence type="ECO:0000256" key="1">
    <source>
        <dbReference type="ARBA" id="ARBA00004328"/>
    </source>
</evidence>